<comment type="similarity">
    <text evidence="1">Belongs to the universal stress protein A family.</text>
</comment>
<dbReference type="InterPro" id="IPR001763">
    <property type="entry name" value="Rhodanese-like_dom"/>
</dbReference>
<sequence>MNAQQGGSDSRAIVVGVDGSELSRVALHWAAAEARLRGCSVHVVTVWRYDPGIAGWTAAVPPPIRTYEGMRDANEKVLAGAVAEVSGAYPDVSFRSELVEGWPPEVLSSAAAEAALLVLGHHGVGRLVEAVHGTVSGYCIRHTDCPVVVIPDVEAVQLHRPVPERAATEAP</sequence>
<dbReference type="AlphaFoldDB" id="A0A4R2R206"/>
<name>A0A4R2R206_9PSEU</name>
<dbReference type="InterPro" id="IPR006015">
    <property type="entry name" value="Universal_stress_UspA"/>
</dbReference>
<dbReference type="InterPro" id="IPR014729">
    <property type="entry name" value="Rossmann-like_a/b/a_fold"/>
</dbReference>
<evidence type="ECO:0000313" key="4">
    <source>
        <dbReference type="Proteomes" id="UP000294911"/>
    </source>
</evidence>
<reference evidence="3 4" key="1">
    <citation type="submission" date="2019-03" db="EMBL/GenBank/DDBJ databases">
        <title>Genomic Encyclopedia of Type Strains, Phase IV (KMG-IV): sequencing the most valuable type-strain genomes for metagenomic binning, comparative biology and taxonomic classification.</title>
        <authorList>
            <person name="Goeker M."/>
        </authorList>
    </citation>
    <scope>NUCLEOTIDE SEQUENCE [LARGE SCALE GENOMIC DNA]</scope>
    <source>
        <strain evidence="3 4">DSM 45765</strain>
    </source>
</reference>
<gene>
    <name evidence="3" type="ORF">EV191_10468</name>
</gene>
<evidence type="ECO:0000256" key="1">
    <source>
        <dbReference type="ARBA" id="ARBA00008791"/>
    </source>
</evidence>
<feature type="domain" description="Rhodanese" evidence="2">
    <location>
        <begin position="30"/>
        <end position="65"/>
    </location>
</feature>
<organism evidence="3 4">
    <name type="scientific">Tamaricihabitans halophyticus</name>
    <dbReference type="NCBI Taxonomy" id="1262583"/>
    <lineage>
        <taxon>Bacteria</taxon>
        <taxon>Bacillati</taxon>
        <taxon>Actinomycetota</taxon>
        <taxon>Actinomycetes</taxon>
        <taxon>Pseudonocardiales</taxon>
        <taxon>Pseudonocardiaceae</taxon>
        <taxon>Tamaricihabitans</taxon>
    </lineage>
</organism>
<dbReference type="Proteomes" id="UP000294911">
    <property type="component" value="Unassembled WGS sequence"/>
</dbReference>
<dbReference type="SUPFAM" id="SSF52402">
    <property type="entry name" value="Adenine nucleotide alpha hydrolases-like"/>
    <property type="match status" value="1"/>
</dbReference>
<evidence type="ECO:0000313" key="3">
    <source>
        <dbReference type="EMBL" id="TCP53501.1"/>
    </source>
</evidence>
<dbReference type="EMBL" id="SLXQ01000004">
    <property type="protein sequence ID" value="TCP53501.1"/>
    <property type="molecule type" value="Genomic_DNA"/>
</dbReference>
<protein>
    <submittedName>
        <fullName evidence="3">Nucleotide-binding universal stress UspA family protein</fullName>
    </submittedName>
</protein>
<dbReference type="InterPro" id="IPR006016">
    <property type="entry name" value="UspA"/>
</dbReference>
<dbReference type="Gene3D" id="3.40.50.620">
    <property type="entry name" value="HUPs"/>
    <property type="match status" value="1"/>
</dbReference>
<dbReference type="PANTHER" id="PTHR46553">
    <property type="entry name" value="ADENINE NUCLEOTIDE ALPHA HYDROLASES-LIKE SUPERFAMILY PROTEIN"/>
    <property type="match status" value="1"/>
</dbReference>
<dbReference type="PANTHER" id="PTHR46553:SF3">
    <property type="entry name" value="ADENINE NUCLEOTIDE ALPHA HYDROLASES-LIKE SUPERFAMILY PROTEIN"/>
    <property type="match status" value="1"/>
</dbReference>
<dbReference type="PROSITE" id="PS50206">
    <property type="entry name" value="RHODANESE_3"/>
    <property type="match status" value="1"/>
</dbReference>
<dbReference type="RefSeq" id="WP_132877229.1">
    <property type="nucleotide sequence ID" value="NZ_SLXQ01000004.1"/>
</dbReference>
<dbReference type="Pfam" id="PF00582">
    <property type="entry name" value="Usp"/>
    <property type="match status" value="1"/>
</dbReference>
<proteinExistence type="inferred from homology"/>
<dbReference type="OrthoDB" id="5244367at2"/>
<dbReference type="PRINTS" id="PR01438">
    <property type="entry name" value="UNVRSLSTRESS"/>
</dbReference>
<evidence type="ECO:0000259" key="2">
    <source>
        <dbReference type="PROSITE" id="PS50206"/>
    </source>
</evidence>
<comment type="caution">
    <text evidence="3">The sequence shown here is derived from an EMBL/GenBank/DDBJ whole genome shotgun (WGS) entry which is preliminary data.</text>
</comment>
<accession>A0A4R2R206</accession>
<keyword evidence="4" id="KW-1185">Reference proteome</keyword>